<dbReference type="GO" id="GO:0008104">
    <property type="term" value="P:intracellular protein localization"/>
    <property type="evidence" value="ECO:0007669"/>
    <property type="project" value="TreeGrafter"/>
</dbReference>
<dbReference type="SMART" id="SM00320">
    <property type="entry name" value="WD40"/>
    <property type="match status" value="3"/>
</dbReference>
<dbReference type="InterPro" id="IPR046851">
    <property type="entry name" value="NBCH_WD40"/>
</dbReference>
<sequence length="795" mass="86583">MLRASGLTQKWVQREISNFEYLMQLNTIAGRTYNDLSQYPVFPWVLQDYVSPTLDLSNPAVFRDLSKPIGVVNPKHAQLVREKYESFEDPAGTIDKFHYGTHYSNAAGVMHYLIRMEPFTSLHVQLQSGRFDCSDRQFHSVAAAWQARLDSLADVKELIPEFFYFPDFLENQNGFDLGCLQLTNEKVGDVVLPPWAKSPEDFIQQHRQALESEYVSTHLHEWIDLIFGYKQRGPAAEEALNIFYYCTYEGAVDLDQVTDERERKALEGIISNFGQTPCQLLKEPHPARLSAEEAAQRLARLDTNSPSIFQHLDQLRAFFAELISDGVPLVLAMVPHRQLHSSMTPDLLVTVSANGLLGTHSWLPYDRNISNYFRFIKDSTKGQRLLSGPWVPGSGVSGHALAVAPDGKLLFSGGHWDGSLCVTALPRGKLLSQINRHLDIVTCLALDTCGIYLISGSRDTTCMVWQLLYQGGLSVGLASKPIQVLYGHEAAVSCVAISTELDMAVSGSEDGAVIIHTVRRGQFVAALRPPGAMLPGPVSHLALGSEGQIVVQSSARERLGAQVTYSLHLYSVNGRLRASLPLVEQPTALAVTEDFVLLGTAQCALHILHLNKLLPAAPPLPMKVPIRSMAVTKERSHVLVGLEDGKLIVVGAGQPAKVCAAASSLGNSGGPRGASRRCPLGRPSTNRRRSADHLPVPARAPPPAQARPPAKLSAGTRGGRYLTPTQLRDWRAESLPEVPPLAGRGASGIPARARDCTALSAEPGAGNPAARAPVPAAQGPAVALTPRRPRSRSRQ</sequence>
<keyword evidence="5" id="KW-0256">Endoplasmic reticulum</keyword>
<feature type="domain" description="BEACH" evidence="10">
    <location>
        <begin position="1"/>
        <end position="288"/>
    </location>
</feature>
<dbReference type="GO" id="GO:0019901">
    <property type="term" value="F:protein kinase binding"/>
    <property type="evidence" value="ECO:0007669"/>
    <property type="project" value="TreeGrafter"/>
</dbReference>
<comment type="function">
    <text evidence="6">Probably involved in thrombopoiesis. Plays a role in the development or secretion of alpha-granules, that contain several growth factors important for platelet biogenesis.</text>
</comment>
<accession>A0A7J7UDM7</accession>
<evidence type="ECO:0000256" key="4">
    <source>
        <dbReference type="ARBA" id="ARBA00022737"/>
    </source>
</evidence>
<evidence type="ECO:0000256" key="7">
    <source>
        <dbReference type="ARBA" id="ARBA00068540"/>
    </source>
</evidence>
<feature type="compositionally biased region" description="Low complexity" evidence="9">
    <location>
        <begin position="761"/>
        <end position="783"/>
    </location>
</feature>
<dbReference type="InterPro" id="IPR050865">
    <property type="entry name" value="BEACH_Domain"/>
</dbReference>
<dbReference type="Pfam" id="PF02138">
    <property type="entry name" value="Beach"/>
    <property type="match status" value="1"/>
</dbReference>
<dbReference type="GO" id="GO:0030099">
    <property type="term" value="P:myeloid cell differentiation"/>
    <property type="evidence" value="ECO:0007669"/>
    <property type="project" value="UniProtKB-ARBA"/>
</dbReference>
<protein>
    <recommendedName>
        <fullName evidence="7">Neurobeachin-like protein 2</fullName>
    </recommendedName>
</protein>
<evidence type="ECO:0000256" key="3">
    <source>
        <dbReference type="ARBA" id="ARBA00022574"/>
    </source>
</evidence>
<organism evidence="11 12">
    <name type="scientific">Myotis myotis</name>
    <name type="common">Greater mouse-eared bat</name>
    <name type="synonym">Vespertilio myotis</name>
    <dbReference type="NCBI Taxonomy" id="51298"/>
    <lineage>
        <taxon>Eukaryota</taxon>
        <taxon>Metazoa</taxon>
        <taxon>Chordata</taxon>
        <taxon>Craniata</taxon>
        <taxon>Vertebrata</taxon>
        <taxon>Euteleostomi</taxon>
        <taxon>Mammalia</taxon>
        <taxon>Eutheria</taxon>
        <taxon>Laurasiatheria</taxon>
        <taxon>Chiroptera</taxon>
        <taxon>Yangochiroptera</taxon>
        <taxon>Vespertilionidae</taxon>
        <taxon>Myotis</taxon>
    </lineage>
</organism>
<comment type="similarity">
    <text evidence="2">Belongs to the WD repeat neurobeachin family.</text>
</comment>
<evidence type="ECO:0000256" key="5">
    <source>
        <dbReference type="ARBA" id="ARBA00022824"/>
    </source>
</evidence>
<dbReference type="VEuPathDB" id="HostDB:GeneID_118668536"/>
<evidence type="ECO:0000256" key="1">
    <source>
        <dbReference type="ARBA" id="ARBA00004240"/>
    </source>
</evidence>
<dbReference type="GO" id="GO:0005783">
    <property type="term" value="C:endoplasmic reticulum"/>
    <property type="evidence" value="ECO:0007669"/>
    <property type="project" value="UniProtKB-SubCell"/>
</dbReference>
<feature type="repeat" description="WD" evidence="8">
    <location>
        <begin position="434"/>
        <end position="467"/>
    </location>
</feature>
<dbReference type="FunFam" id="2.130.10.10:FF:001375">
    <property type="entry name" value="Neurobeachin-like protein 2"/>
    <property type="match status" value="1"/>
</dbReference>
<dbReference type="GO" id="GO:0005829">
    <property type="term" value="C:cytosol"/>
    <property type="evidence" value="ECO:0007669"/>
    <property type="project" value="TreeGrafter"/>
</dbReference>
<evidence type="ECO:0000313" key="12">
    <source>
        <dbReference type="Proteomes" id="UP000527355"/>
    </source>
</evidence>
<dbReference type="PROSITE" id="PS50082">
    <property type="entry name" value="WD_REPEATS_2"/>
    <property type="match status" value="2"/>
</dbReference>
<dbReference type="EMBL" id="JABWUV010000013">
    <property type="protein sequence ID" value="KAF6310872.1"/>
    <property type="molecule type" value="Genomic_DNA"/>
</dbReference>
<dbReference type="InterPro" id="IPR001680">
    <property type="entry name" value="WD40_rpt"/>
</dbReference>
<keyword evidence="3 8" id="KW-0853">WD repeat</keyword>
<feature type="repeat" description="WD" evidence="8">
    <location>
        <begin position="485"/>
        <end position="526"/>
    </location>
</feature>
<dbReference type="GO" id="GO:0016020">
    <property type="term" value="C:membrane"/>
    <property type="evidence" value="ECO:0007669"/>
    <property type="project" value="TreeGrafter"/>
</dbReference>
<dbReference type="InterPro" id="IPR036322">
    <property type="entry name" value="WD40_repeat_dom_sf"/>
</dbReference>
<comment type="caution">
    <text evidence="11">The sequence shown here is derived from an EMBL/GenBank/DDBJ whole genome shotgun (WGS) entry which is preliminary data.</text>
</comment>
<proteinExistence type="inferred from homology"/>
<name>A0A7J7UDM7_MYOMY</name>
<dbReference type="PROSITE" id="PS50197">
    <property type="entry name" value="BEACH"/>
    <property type="match status" value="1"/>
</dbReference>
<dbReference type="FunFam" id="1.10.1540.10:FF:000001">
    <property type="entry name" value="neurobeachin isoform X1"/>
    <property type="match status" value="1"/>
</dbReference>
<dbReference type="SUPFAM" id="SSF81837">
    <property type="entry name" value="BEACH domain"/>
    <property type="match status" value="1"/>
</dbReference>
<reference evidence="11 12" key="1">
    <citation type="journal article" date="2020" name="Nature">
        <title>Six reference-quality genomes reveal evolution of bat adaptations.</title>
        <authorList>
            <person name="Jebb D."/>
            <person name="Huang Z."/>
            <person name="Pippel M."/>
            <person name="Hughes G.M."/>
            <person name="Lavrichenko K."/>
            <person name="Devanna P."/>
            <person name="Winkler S."/>
            <person name="Jermiin L.S."/>
            <person name="Skirmuntt E.C."/>
            <person name="Katzourakis A."/>
            <person name="Burkitt-Gray L."/>
            <person name="Ray D.A."/>
            <person name="Sullivan K.A.M."/>
            <person name="Roscito J.G."/>
            <person name="Kirilenko B.M."/>
            <person name="Davalos L.M."/>
            <person name="Corthals A.P."/>
            <person name="Power M.L."/>
            <person name="Jones G."/>
            <person name="Ransome R.D."/>
            <person name="Dechmann D.K.N."/>
            <person name="Locatelli A.G."/>
            <person name="Puechmaille S.J."/>
            <person name="Fedrigo O."/>
            <person name="Jarvis E.D."/>
            <person name="Hiller M."/>
            <person name="Vernes S.C."/>
            <person name="Myers E.W."/>
            <person name="Teeling E.C."/>
        </authorList>
    </citation>
    <scope>NUCLEOTIDE SEQUENCE [LARGE SCALE GENOMIC DNA]</scope>
    <source>
        <strain evidence="11">MMyoMyo1</strain>
        <tissue evidence="11">Flight muscle</tissue>
    </source>
</reference>
<keyword evidence="4" id="KW-0677">Repeat</keyword>
<dbReference type="InterPro" id="IPR000409">
    <property type="entry name" value="BEACH_dom"/>
</dbReference>
<evidence type="ECO:0000259" key="10">
    <source>
        <dbReference type="PROSITE" id="PS50197"/>
    </source>
</evidence>
<comment type="subcellular location">
    <subcellularLocation>
        <location evidence="1">Endoplasmic reticulum</location>
    </subcellularLocation>
</comment>
<evidence type="ECO:0000256" key="6">
    <source>
        <dbReference type="ARBA" id="ARBA00056842"/>
    </source>
</evidence>
<dbReference type="PANTHER" id="PTHR13743:SF111">
    <property type="entry name" value="NEUROBEACHIN-LIKE PROTEIN 2"/>
    <property type="match status" value="1"/>
</dbReference>
<dbReference type="SMART" id="SM01026">
    <property type="entry name" value="Beach"/>
    <property type="match status" value="1"/>
</dbReference>
<feature type="region of interest" description="Disordered" evidence="9">
    <location>
        <begin position="663"/>
        <end position="795"/>
    </location>
</feature>
<dbReference type="Pfam" id="PF20426">
    <property type="entry name" value="NBCH_WD40"/>
    <property type="match status" value="1"/>
</dbReference>
<dbReference type="AlphaFoldDB" id="A0A7J7UDM7"/>
<evidence type="ECO:0000256" key="8">
    <source>
        <dbReference type="PROSITE-ProRule" id="PRU00221"/>
    </source>
</evidence>
<dbReference type="Proteomes" id="UP000527355">
    <property type="component" value="Unassembled WGS sequence"/>
</dbReference>
<dbReference type="Gene3D" id="2.130.10.10">
    <property type="entry name" value="YVTN repeat-like/Quinoprotein amine dehydrogenase"/>
    <property type="match status" value="1"/>
</dbReference>
<evidence type="ECO:0000256" key="9">
    <source>
        <dbReference type="SAM" id="MobiDB-lite"/>
    </source>
</evidence>
<evidence type="ECO:0000313" key="11">
    <source>
        <dbReference type="EMBL" id="KAF6310872.1"/>
    </source>
</evidence>
<dbReference type="PANTHER" id="PTHR13743">
    <property type="entry name" value="BEIGE/BEACH-RELATED"/>
    <property type="match status" value="1"/>
</dbReference>
<dbReference type="CDD" id="cd06071">
    <property type="entry name" value="Beach"/>
    <property type="match status" value="1"/>
</dbReference>
<evidence type="ECO:0000256" key="2">
    <source>
        <dbReference type="ARBA" id="ARBA00008498"/>
    </source>
</evidence>
<dbReference type="Gene3D" id="1.10.1540.10">
    <property type="entry name" value="BEACH domain"/>
    <property type="match status" value="1"/>
</dbReference>
<dbReference type="SUPFAM" id="SSF50978">
    <property type="entry name" value="WD40 repeat-like"/>
    <property type="match status" value="1"/>
</dbReference>
<keyword evidence="12" id="KW-1185">Reference proteome</keyword>
<gene>
    <name evidence="11" type="ORF">mMyoMyo1_013698</name>
</gene>
<dbReference type="InterPro" id="IPR036372">
    <property type="entry name" value="BEACH_dom_sf"/>
</dbReference>
<dbReference type="InterPro" id="IPR015943">
    <property type="entry name" value="WD40/YVTN_repeat-like_dom_sf"/>
</dbReference>